<organism evidence="2 3">
    <name type="scientific">BD1-7 clade bacterium</name>
    <dbReference type="NCBI Taxonomy" id="2029982"/>
    <lineage>
        <taxon>Bacteria</taxon>
        <taxon>Pseudomonadati</taxon>
        <taxon>Pseudomonadota</taxon>
        <taxon>Gammaproteobacteria</taxon>
        <taxon>Cellvibrionales</taxon>
        <taxon>Spongiibacteraceae</taxon>
        <taxon>BD1-7 clade</taxon>
    </lineage>
</organism>
<dbReference type="EMBL" id="CACSII010000001">
    <property type="protein sequence ID" value="CAA0079562.1"/>
    <property type="molecule type" value="Genomic_DNA"/>
</dbReference>
<accession>A0A5S9MRY7</accession>
<dbReference type="Proteomes" id="UP000434580">
    <property type="component" value="Unassembled WGS sequence"/>
</dbReference>
<name>A0A5S9MRY7_9GAMM</name>
<sequence>MKVKKAAFGAIDKAFIESRFQDRVNIIFSNDNNKGKTLLFQGILYSLGNEPIFPAGFPFNDYYFYSKIEIGGNDVEFIRKGRSIIVRDDGGIRAFDSVSEFKYALKTYIPNMPEIYKKDRQKLVDPCLFYELFFVGQDLRDPSSTFSKYYNKSDFMNVLYALAGIGRNVLTSEEIKSLKDRIKNKRNKRAQLAKDINRLNIDPEVRRTVLQSSNNEEVRRKESDIKKARLRVSEVDRALSRELNRKFKLEALLTELNSLNRKIEVGSVKCGDCGSERIVYTNGNFDFELTNSYVKSSMLSSIKEDIKLKEEIIEELRNELRTEKLSLEREVSTAPAKVRDIMLFRDQLNDGSKLDDELVSIDSKIEEISAQLLVQEGDIGENRQAQKEFVATITTLMNKYGNKVDQSKSEEYKGVFAVQGQTYSGSEQQLYYFCKLMAFSSYFNHKFPLIIDAFREGEISSGKESQMLDVFSSIDNQVILSATLKEEEYSAEKYLPSKNINVIDYSGHVDNQILSPEFSSDFRNILKSFGIVVP</sequence>
<evidence type="ECO:0000313" key="2">
    <source>
        <dbReference type="EMBL" id="CAA0079562.1"/>
    </source>
</evidence>
<evidence type="ECO:0000313" key="3">
    <source>
        <dbReference type="Proteomes" id="UP000434580"/>
    </source>
</evidence>
<dbReference type="OrthoDB" id="6397230at2"/>
<keyword evidence="1" id="KW-0175">Coiled coil</keyword>
<evidence type="ECO:0000256" key="1">
    <source>
        <dbReference type="SAM" id="Coils"/>
    </source>
</evidence>
<evidence type="ECO:0008006" key="4">
    <source>
        <dbReference type="Google" id="ProtNLM"/>
    </source>
</evidence>
<feature type="coiled-coil region" evidence="1">
    <location>
        <begin position="299"/>
        <end position="333"/>
    </location>
</feature>
<dbReference type="AlphaFoldDB" id="A0A5S9MRY7"/>
<protein>
    <recommendedName>
        <fullName evidence="4">Rad50/SbcC-type AAA domain-containing protein</fullName>
    </recommendedName>
</protein>
<gene>
    <name evidence="2" type="ORF">DPBNPPHM_00154</name>
</gene>
<proteinExistence type="predicted"/>
<feature type="coiled-coil region" evidence="1">
    <location>
        <begin position="168"/>
        <end position="202"/>
    </location>
</feature>
<reference evidence="2 3" key="1">
    <citation type="submission" date="2019-11" db="EMBL/GenBank/DDBJ databases">
        <authorList>
            <person name="Holert J."/>
        </authorList>
    </citation>
    <scope>NUCLEOTIDE SEQUENCE [LARGE SCALE GENOMIC DNA]</scope>
    <source>
        <strain evidence="2">BC5_2</strain>
    </source>
</reference>